<evidence type="ECO:0000313" key="10">
    <source>
        <dbReference type="EMBL" id="SFU50205.1"/>
    </source>
</evidence>
<evidence type="ECO:0000256" key="6">
    <source>
        <dbReference type="ARBA" id="ARBA00023136"/>
    </source>
</evidence>
<evidence type="ECO:0000256" key="7">
    <source>
        <dbReference type="ARBA" id="ARBA00023139"/>
    </source>
</evidence>
<dbReference type="AlphaFoldDB" id="A0A1I7GP24"/>
<evidence type="ECO:0000256" key="4">
    <source>
        <dbReference type="ARBA" id="ARBA00022475"/>
    </source>
</evidence>
<comment type="function">
    <text evidence="1">May be involved in the biogenesis of curli organelles.</text>
</comment>
<protein>
    <recommendedName>
        <fullName evidence="3">Curli production assembly/transport component CsgG</fullName>
    </recommendedName>
</protein>
<keyword evidence="5 9" id="KW-0732">Signal</keyword>
<proteinExistence type="inferred from homology"/>
<sequence length="278" mass="29652">MKFVTTLIVAGVLSLSGCASVVSNADNLAGTSATLMPRTGTYADLKNLPAPRAPILAAVYDFRDQTGQYRPAPASTFSTAVTQGGAAMLSAALADSGWFVPLERVGLQNLLTERRIIRANLERVGQSDALDSLNAARVILEGGIIAYDSNMRTGGAGAEYFGIGASGQYQVDQVSINLRAVDIATGEVLANVTTSKTIYSHELRAGVYRFIDFSRLLEAEVGYTNNEPVQMAVMSAIESAVIHLVTQGVDRQLWSLADQEDISHPILTAYRDAPVPKL</sequence>
<dbReference type="Gene3D" id="3.40.50.10610">
    <property type="entry name" value="ABC-type transport auxiliary lipoprotein component"/>
    <property type="match status" value="2"/>
</dbReference>
<evidence type="ECO:0000256" key="3">
    <source>
        <dbReference type="ARBA" id="ARBA00014028"/>
    </source>
</evidence>
<reference evidence="11" key="1">
    <citation type="submission" date="2016-10" db="EMBL/GenBank/DDBJ databases">
        <authorList>
            <person name="Varghese N."/>
            <person name="Submissions S."/>
        </authorList>
    </citation>
    <scope>NUCLEOTIDE SEQUENCE [LARGE SCALE GENOMIC DNA]</scope>
    <source>
        <strain evidence="11">CGMCC 1.6981</strain>
    </source>
</reference>
<feature type="signal peptide" evidence="9">
    <location>
        <begin position="1"/>
        <end position="25"/>
    </location>
</feature>
<dbReference type="OrthoDB" id="1110708at2"/>
<dbReference type="InterPro" id="IPR005534">
    <property type="entry name" value="Curli_assmbl/transp-comp_CsgG"/>
</dbReference>
<dbReference type="PROSITE" id="PS51257">
    <property type="entry name" value="PROKAR_LIPOPROTEIN"/>
    <property type="match status" value="1"/>
</dbReference>
<evidence type="ECO:0000256" key="2">
    <source>
        <dbReference type="ARBA" id="ARBA00008899"/>
    </source>
</evidence>
<evidence type="ECO:0000256" key="8">
    <source>
        <dbReference type="ARBA" id="ARBA00023288"/>
    </source>
</evidence>
<keyword evidence="7" id="KW-0564">Palmitate</keyword>
<feature type="chain" id="PRO_5011694220" description="Curli production assembly/transport component CsgG" evidence="9">
    <location>
        <begin position="26"/>
        <end position="278"/>
    </location>
</feature>
<evidence type="ECO:0000313" key="11">
    <source>
        <dbReference type="Proteomes" id="UP000198693"/>
    </source>
</evidence>
<keyword evidence="11" id="KW-1185">Reference proteome</keyword>
<evidence type="ECO:0000256" key="1">
    <source>
        <dbReference type="ARBA" id="ARBA00003989"/>
    </source>
</evidence>
<dbReference type="EMBL" id="FPBP01000003">
    <property type="protein sequence ID" value="SFU50205.1"/>
    <property type="molecule type" value="Genomic_DNA"/>
</dbReference>
<comment type="similarity">
    <text evidence="2">Belongs to the CsgG family.</text>
</comment>
<organism evidence="10 11">
    <name type="scientific">Halomonas korlensis</name>
    <dbReference type="NCBI Taxonomy" id="463301"/>
    <lineage>
        <taxon>Bacteria</taxon>
        <taxon>Pseudomonadati</taxon>
        <taxon>Pseudomonadota</taxon>
        <taxon>Gammaproteobacteria</taxon>
        <taxon>Oceanospirillales</taxon>
        <taxon>Halomonadaceae</taxon>
        <taxon>Halomonas</taxon>
    </lineage>
</organism>
<dbReference type="Proteomes" id="UP000198693">
    <property type="component" value="Unassembled WGS sequence"/>
</dbReference>
<dbReference type="Pfam" id="PF03783">
    <property type="entry name" value="CsgG"/>
    <property type="match status" value="1"/>
</dbReference>
<dbReference type="GO" id="GO:0030288">
    <property type="term" value="C:outer membrane-bounded periplasmic space"/>
    <property type="evidence" value="ECO:0007669"/>
    <property type="project" value="InterPro"/>
</dbReference>
<gene>
    <name evidence="10" type="ORF">SAMN04487955_103146</name>
</gene>
<dbReference type="PANTHER" id="PTHR41164:SF1">
    <property type="entry name" value="CURLI PRODUCTION ASSEMBLY_TRANSPORT COMPONENT CSGG"/>
    <property type="match status" value="1"/>
</dbReference>
<accession>A0A1I7GP24</accession>
<evidence type="ECO:0000256" key="9">
    <source>
        <dbReference type="SAM" id="SignalP"/>
    </source>
</evidence>
<dbReference type="PANTHER" id="PTHR41164">
    <property type="entry name" value="CURLI PRODUCTION ASSEMBLY/TRANSPORT COMPONENT CSGG"/>
    <property type="match status" value="1"/>
</dbReference>
<keyword evidence="6" id="KW-0472">Membrane</keyword>
<evidence type="ECO:0000256" key="5">
    <source>
        <dbReference type="ARBA" id="ARBA00022729"/>
    </source>
</evidence>
<name>A0A1I7GP24_9GAMM</name>
<dbReference type="STRING" id="463301.SAMN04487955_103146"/>
<keyword evidence="8" id="KW-0449">Lipoprotein</keyword>
<dbReference type="RefSeq" id="WP_089793745.1">
    <property type="nucleotide sequence ID" value="NZ_FPBP01000003.1"/>
</dbReference>
<keyword evidence="4" id="KW-1003">Cell membrane</keyword>